<gene>
    <name evidence="1" type="ORF">DD235_07920</name>
</gene>
<keyword evidence="2" id="KW-1185">Reference proteome</keyword>
<sequence>MWCVPRYLVQSTEDGSFLAADGEGGVINVMALTAADPFQEPESAVEAVQDHLDGRGVVILIYVPCIQA</sequence>
<protein>
    <submittedName>
        <fullName evidence="1">Uncharacterized protein</fullName>
    </submittedName>
</protein>
<name>A0A2V1JWT5_9BURK</name>
<dbReference type="EMBL" id="QETA01000003">
    <property type="protein sequence ID" value="PWF22932.1"/>
    <property type="molecule type" value="Genomic_DNA"/>
</dbReference>
<organism evidence="1 2">
    <name type="scientific">Corticimicrobacter populi</name>
    <dbReference type="NCBI Taxonomy" id="2175229"/>
    <lineage>
        <taxon>Bacteria</taxon>
        <taxon>Pseudomonadati</taxon>
        <taxon>Pseudomonadota</taxon>
        <taxon>Betaproteobacteria</taxon>
        <taxon>Burkholderiales</taxon>
        <taxon>Alcaligenaceae</taxon>
        <taxon>Corticimicrobacter</taxon>
    </lineage>
</organism>
<proteinExistence type="predicted"/>
<dbReference type="RefSeq" id="WP_109061551.1">
    <property type="nucleotide sequence ID" value="NZ_QETA01000003.1"/>
</dbReference>
<accession>A0A2V1JWT5</accession>
<evidence type="ECO:0000313" key="2">
    <source>
        <dbReference type="Proteomes" id="UP000245212"/>
    </source>
</evidence>
<dbReference type="Proteomes" id="UP000245212">
    <property type="component" value="Unassembled WGS sequence"/>
</dbReference>
<reference evidence="2" key="1">
    <citation type="submission" date="2018-05" db="EMBL/GenBank/DDBJ databases">
        <authorList>
            <person name="Li Y."/>
        </authorList>
    </citation>
    <scope>NUCLEOTIDE SEQUENCE [LARGE SCALE GENOMIC DNA]</scope>
    <source>
        <strain evidence="2">3d-2-2</strain>
    </source>
</reference>
<evidence type="ECO:0000313" key="1">
    <source>
        <dbReference type="EMBL" id="PWF22932.1"/>
    </source>
</evidence>
<dbReference type="AlphaFoldDB" id="A0A2V1JWT5"/>
<comment type="caution">
    <text evidence="1">The sequence shown here is derived from an EMBL/GenBank/DDBJ whole genome shotgun (WGS) entry which is preliminary data.</text>
</comment>